<name>A0A0G9JYE3_9BACT</name>
<evidence type="ECO:0000313" key="4">
    <source>
        <dbReference type="Proteomes" id="UP000035514"/>
    </source>
</evidence>
<evidence type="ECO:0000259" key="2">
    <source>
        <dbReference type="Pfam" id="PF04536"/>
    </source>
</evidence>
<keyword evidence="1" id="KW-0472">Membrane</keyword>
<proteinExistence type="predicted"/>
<evidence type="ECO:0000313" key="3">
    <source>
        <dbReference type="EMBL" id="KLD99283.1"/>
    </source>
</evidence>
<dbReference type="Pfam" id="PF04536">
    <property type="entry name" value="TPM_phosphatase"/>
    <property type="match status" value="1"/>
</dbReference>
<keyword evidence="1" id="KW-1133">Transmembrane helix</keyword>
<protein>
    <recommendedName>
        <fullName evidence="2">TPM domain-containing protein</fullName>
    </recommendedName>
</protein>
<dbReference type="RefSeq" id="WP_046996828.1">
    <property type="nucleotide sequence ID" value="NZ_JAIQ01000105.1"/>
</dbReference>
<evidence type="ECO:0000256" key="1">
    <source>
        <dbReference type="SAM" id="Phobius"/>
    </source>
</evidence>
<dbReference type="Proteomes" id="UP000035514">
    <property type="component" value="Unassembled WGS sequence"/>
</dbReference>
<feature type="domain" description="TPM" evidence="2">
    <location>
        <begin position="103"/>
        <end position="180"/>
    </location>
</feature>
<dbReference type="PATRIC" id="fig|1447256.3.peg.1437"/>
<feature type="transmembrane region" description="Helical" evidence="1">
    <location>
        <begin position="40"/>
        <end position="59"/>
    </location>
</feature>
<organism evidence="3 4">
    <name type="scientific">Aliarcobacter butzleri L348</name>
    <dbReference type="NCBI Taxonomy" id="1447256"/>
    <lineage>
        <taxon>Bacteria</taxon>
        <taxon>Pseudomonadati</taxon>
        <taxon>Campylobacterota</taxon>
        <taxon>Epsilonproteobacteria</taxon>
        <taxon>Campylobacterales</taxon>
        <taxon>Arcobacteraceae</taxon>
        <taxon>Aliarcobacter</taxon>
    </lineage>
</organism>
<reference evidence="3 4" key="1">
    <citation type="submission" date="2014-01" db="EMBL/GenBank/DDBJ databases">
        <title>Development of a Comparative Genomic Fingerprinting Assay for High Resolution Genotyping of Arcobacter butzleri.</title>
        <authorList>
            <person name="Webb A.L."/>
            <person name="Inglis G.D."/>
            <person name="Kruczkiewicz P."/>
            <person name="Selinger L.B."/>
            <person name="Taboada E.N."/>
        </authorList>
    </citation>
    <scope>NUCLEOTIDE SEQUENCE [LARGE SCALE GENOMIC DNA]</scope>
    <source>
        <strain evidence="3 4">L348</strain>
    </source>
</reference>
<dbReference type="AlphaFoldDB" id="A0A0G9JYE3"/>
<feature type="transmembrane region" description="Helical" evidence="1">
    <location>
        <begin position="71"/>
        <end position="91"/>
    </location>
</feature>
<comment type="caution">
    <text evidence="3">The sequence shown here is derived from an EMBL/GenBank/DDBJ whole genome shotgun (WGS) entry which is preliminary data.</text>
</comment>
<gene>
    <name evidence="3" type="ORF">AA20_07355</name>
</gene>
<dbReference type="Gene3D" id="3.10.310.50">
    <property type="match status" value="1"/>
</dbReference>
<sequence length="206" mass="24393">MILTNKEKELISKEIENLEKFTSAELIAVITQKSSNYKSVMLMFSIVSVFLISFLLFFIKDDLYTLELIQYQIVIFIGMNLFFQTFHNLFMKLLPRFYKDKIASLYAKKHFYNLGLNRTETKQAIMFFVSLDEKYVEIITDSEISKKIPNEFWHQVISEFTYDIKNEDFLTGYLKTLKASKAILIQHFPIFKNDTNELPNEVIELK</sequence>
<dbReference type="InterPro" id="IPR007621">
    <property type="entry name" value="TPM_dom"/>
</dbReference>
<dbReference type="EMBL" id="JAIQ01000105">
    <property type="protein sequence ID" value="KLD99283.1"/>
    <property type="molecule type" value="Genomic_DNA"/>
</dbReference>
<keyword evidence="1" id="KW-0812">Transmembrane</keyword>
<accession>A0A0G9JYE3</accession>